<comment type="subcellular location">
    <subcellularLocation>
        <location evidence="1">Membrane</location>
        <topology evidence="1">Multi-pass membrane protein</topology>
    </subcellularLocation>
</comment>
<evidence type="ECO:0000256" key="1">
    <source>
        <dbReference type="ARBA" id="ARBA00004141"/>
    </source>
</evidence>
<organism evidence="5 6">
    <name type="scientific">Gossypium hirsutum</name>
    <name type="common">Upland cotton</name>
    <name type="synonym">Gossypium mexicanum</name>
    <dbReference type="NCBI Taxonomy" id="3635"/>
    <lineage>
        <taxon>Eukaryota</taxon>
        <taxon>Viridiplantae</taxon>
        <taxon>Streptophyta</taxon>
        <taxon>Embryophyta</taxon>
        <taxon>Tracheophyta</taxon>
        <taxon>Spermatophyta</taxon>
        <taxon>Magnoliopsida</taxon>
        <taxon>eudicotyledons</taxon>
        <taxon>Gunneridae</taxon>
        <taxon>Pentapetalae</taxon>
        <taxon>rosids</taxon>
        <taxon>malvids</taxon>
        <taxon>Malvales</taxon>
        <taxon>Malvaceae</taxon>
        <taxon>Malvoideae</taxon>
        <taxon>Gossypium</taxon>
    </lineage>
</organism>
<keyword evidence="4" id="KW-0472">Membrane</keyword>
<dbReference type="RefSeq" id="XP_040934147.1">
    <property type="nucleotide sequence ID" value="XM_041078213.1"/>
</dbReference>
<evidence type="ECO:0000313" key="8">
    <source>
        <dbReference type="RefSeq" id="XP_040934149.1"/>
    </source>
</evidence>
<evidence type="ECO:0000313" key="9">
    <source>
        <dbReference type="RefSeq" id="XP_040934150.1"/>
    </source>
</evidence>
<proteinExistence type="predicted"/>
<dbReference type="GeneID" id="107936651"/>
<evidence type="ECO:0000256" key="2">
    <source>
        <dbReference type="ARBA" id="ARBA00022692"/>
    </source>
</evidence>
<sequence length="157" mass="18694">MKYLEDPCVWVESNTTTLSILSSRAEIGLGWLLLVSLFSWQRNIVQTFMYWQHADESVVDPPLYVLTTQTLTRRSRLGSWNFWHRLIMFEQHCNIENLGRVNKVKVKRRITVESLQLEPPCNQSMEKFFVALQTWPRRYGRIRHATSKRSKHFILLI</sequence>
<keyword evidence="5" id="KW-1185">Reference proteome</keyword>
<evidence type="ECO:0000256" key="3">
    <source>
        <dbReference type="ARBA" id="ARBA00022989"/>
    </source>
</evidence>
<gene>
    <name evidence="6 7 8 9" type="primary">LOC107936651</name>
</gene>
<protein>
    <submittedName>
        <fullName evidence="6 7">Uncharacterized protein isoform X2</fullName>
    </submittedName>
</protein>
<dbReference type="RefSeq" id="XP_040934149.1">
    <property type="nucleotide sequence ID" value="XM_041078215.1"/>
</dbReference>
<keyword evidence="3" id="KW-1133">Transmembrane helix</keyword>
<accession>A0ABM2YUG6</accession>
<evidence type="ECO:0000256" key="4">
    <source>
        <dbReference type="ARBA" id="ARBA00023136"/>
    </source>
</evidence>
<dbReference type="InterPro" id="IPR051645">
    <property type="entry name" value="PER33/POM33_regulator"/>
</dbReference>
<evidence type="ECO:0000313" key="5">
    <source>
        <dbReference type="Proteomes" id="UP000818029"/>
    </source>
</evidence>
<dbReference type="PANTHER" id="PTHR12703">
    <property type="entry name" value="TRANSMEMBRANE PROTEIN 33"/>
    <property type="match status" value="1"/>
</dbReference>
<dbReference type="RefSeq" id="XP_040934150.1">
    <property type="nucleotide sequence ID" value="XM_041078216.1"/>
</dbReference>
<evidence type="ECO:0000313" key="6">
    <source>
        <dbReference type="RefSeq" id="XP_040934147.1"/>
    </source>
</evidence>
<dbReference type="Proteomes" id="UP000818029">
    <property type="component" value="Chromosome A10"/>
</dbReference>
<name>A0ABM2YUG6_GOSHI</name>
<dbReference type="PANTHER" id="PTHR12703:SF4">
    <property type="entry name" value="TRANSMEMBRANE PROTEIN 33"/>
    <property type="match status" value="1"/>
</dbReference>
<reference evidence="5" key="1">
    <citation type="journal article" date="2020" name="Nat. Genet.">
        <title>Genomic diversifications of five Gossypium allopolyploid species and their impact on cotton improvement.</title>
        <authorList>
            <person name="Chen Z.J."/>
            <person name="Sreedasyam A."/>
            <person name="Ando A."/>
            <person name="Song Q."/>
            <person name="De Santiago L.M."/>
            <person name="Hulse-Kemp A.M."/>
            <person name="Ding M."/>
            <person name="Ye W."/>
            <person name="Kirkbride R.C."/>
            <person name="Jenkins J."/>
            <person name="Plott C."/>
            <person name="Lovell J."/>
            <person name="Lin Y.M."/>
            <person name="Vaughn R."/>
            <person name="Liu B."/>
            <person name="Simpson S."/>
            <person name="Scheffler B.E."/>
            <person name="Wen L."/>
            <person name="Saski C.A."/>
            <person name="Grover C.E."/>
            <person name="Hu G."/>
            <person name="Conover J.L."/>
            <person name="Carlson J.W."/>
            <person name="Shu S."/>
            <person name="Boston L.B."/>
            <person name="Williams M."/>
            <person name="Peterson D.G."/>
            <person name="McGee K."/>
            <person name="Jones D.C."/>
            <person name="Wendel J.F."/>
            <person name="Stelly D.M."/>
            <person name="Grimwood J."/>
            <person name="Schmutz J."/>
        </authorList>
    </citation>
    <scope>NUCLEOTIDE SEQUENCE [LARGE SCALE GENOMIC DNA]</scope>
    <source>
        <strain evidence="5">cv. TM-1</strain>
    </source>
</reference>
<keyword evidence="2" id="KW-0812">Transmembrane</keyword>
<dbReference type="RefSeq" id="XP_040934148.1">
    <property type="nucleotide sequence ID" value="XM_041078214.1"/>
</dbReference>
<reference evidence="6 7" key="2">
    <citation type="submission" date="2025-05" db="UniProtKB">
        <authorList>
            <consortium name="RefSeq"/>
        </authorList>
    </citation>
    <scope>IDENTIFICATION</scope>
</reference>
<evidence type="ECO:0000313" key="7">
    <source>
        <dbReference type="RefSeq" id="XP_040934148.1"/>
    </source>
</evidence>